<dbReference type="OrthoDB" id="8087696at2"/>
<comment type="caution">
    <text evidence="1">The sequence shown here is derived from an EMBL/GenBank/DDBJ whole genome shotgun (WGS) entry which is preliminary data.</text>
</comment>
<evidence type="ECO:0000313" key="2">
    <source>
        <dbReference type="Proteomes" id="UP000315252"/>
    </source>
</evidence>
<protein>
    <submittedName>
        <fullName evidence="1">MoaD/ThiS family protein</fullName>
    </submittedName>
</protein>
<keyword evidence="2" id="KW-1185">Reference proteome</keyword>
<dbReference type="InterPro" id="IPR012675">
    <property type="entry name" value="Beta-grasp_dom_sf"/>
</dbReference>
<dbReference type="InterPro" id="IPR016155">
    <property type="entry name" value="Mopterin_synth/thiamin_S_b"/>
</dbReference>
<name>A0A545TMP0_9PROT</name>
<evidence type="ECO:0000313" key="1">
    <source>
        <dbReference type="EMBL" id="TQV78502.1"/>
    </source>
</evidence>
<dbReference type="Gene3D" id="3.10.20.30">
    <property type="match status" value="1"/>
</dbReference>
<accession>A0A545TMP0</accession>
<dbReference type="CDD" id="cd17040">
    <property type="entry name" value="Ubl_MoaD_like"/>
    <property type="match status" value="1"/>
</dbReference>
<proteinExistence type="predicted"/>
<dbReference type="EMBL" id="VHSH01000006">
    <property type="protein sequence ID" value="TQV78502.1"/>
    <property type="molecule type" value="Genomic_DNA"/>
</dbReference>
<dbReference type="SUPFAM" id="SSF54285">
    <property type="entry name" value="MoaD/ThiS"/>
    <property type="match status" value="1"/>
</dbReference>
<reference evidence="1 2" key="1">
    <citation type="submission" date="2019-06" db="EMBL/GenBank/DDBJ databases">
        <title>Whole genome sequence for Rhodospirillaceae sp. R148.</title>
        <authorList>
            <person name="Wang G."/>
        </authorList>
    </citation>
    <scope>NUCLEOTIDE SEQUENCE [LARGE SCALE GENOMIC DNA]</scope>
    <source>
        <strain evidence="1 2">R148</strain>
    </source>
</reference>
<dbReference type="RefSeq" id="WP_142897836.1">
    <property type="nucleotide sequence ID" value="NZ_ML660057.1"/>
</dbReference>
<gene>
    <name evidence="1" type="ORF">FKG95_18240</name>
</gene>
<dbReference type="Proteomes" id="UP000315252">
    <property type="component" value="Unassembled WGS sequence"/>
</dbReference>
<dbReference type="InterPro" id="IPR003749">
    <property type="entry name" value="ThiS/MoaD-like"/>
</dbReference>
<dbReference type="AlphaFoldDB" id="A0A545TMP0"/>
<dbReference type="Pfam" id="PF02597">
    <property type="entry name" value="ThiS"/>
    <property type="match status" value="1"/>
</dbReference>
<sequence>MVEVNLWSGLKAYTGGADKVEVEARNVGELLRGLVRAYPDLEPTIEAGVSVAVDGRIIASSLTEPVSSENEIYLIQRLKGG</sequence>
<organism evidence="1 2">
    <name type="scientific">Denitrobaculum tricleocarpae</name>
    <dbReference type="NCBI Taxonomy" id="2591009"/>
    <lineage>
        <taxon>Bacteria</taxon>
        <taxon>Pseudomonadati</taxon>
        <taxon>Pseudomonadota</taxon>
        <taxon>Alphaproteobacteria</taxon>
        <taxon>Rhodospirillales</taxon>
        <taxon>Rhodospirillaceae</taxon>
        <taxon>Denitrobaculum</taxon>
    </lineage>
</organism>